<evidence type="ECO:0000313" key="5">
    <source>
        <dbReference type="EMBL" id="QEE15678.1"/>
    </source>
</evidence>
<dbReference type="InterPro" id="IPR029044">
    <property type="entry name" value="Nucleotide-diphossugar_trans"/>
</dbReference>
<evidence type="ECO:0000256" key="2">
    <source>
        <dbReference type="ARBA" id="ARBA00022490"/>
    </source>
</evidence>
<dbReference type="InterPro" id="IPR005835">
    <property type="entry name" value="NTP_transferase_dom"/>
</dbReference>
<reference evidence="5 6" key="1">
    <citation type="journal article" date="2020" name="Nature">
        <title>Isolation of an archaeon at the prokaryote-eukaryote interface.</title>
        <authorList>
            <person name="Imachi H."/>
            <person name="Nobu M.K."/>
            <person name="Nakahara N."/>
            <person name="Morono Y."/>
            <person name="Ogawara M."/>
            <person name="Takaki Y."/>
            <person name="Takano Y."/>
            <person name="Uematsu K."/>
            <person name="Ikuta T."/>
            <person name="Ito M."/>
            <person name="Matsui Y."/>
            <person name="Miyazaki M."/>
            <person name="Murata K."/>
            <person name="Saito Y."/>
            <person name="Sakai S."/>
            <person name="Song C."/>
            <person name="Tasumi E."/>
            <person name="Yamanaka Y."/>
            <person name="Yamaguchi T."/>
            <person name="Kamagata Y."/>
            <person name="Tamaki H."/>
            <person name="Takai K."/>
        </authorList>
    </citation>
    <scope>NUCLEOTIDE SEQUENCE [LARGE SCALE GENOMIC DNA]</scope>
    <source>
        <strain evidence="5 6">MK-D1</strain>
    </source>
</reference>
<keyword evidence="2" id="KW-0963">Cytoplasm</keyword>
<dbReference type="GeneID" id="41329498"/>
<dbReference type="AlphaFoldDB" id="A0A5B9D8T4"/>
<dbReference type="Pfam" id="PF00483">
    <property type="entry name" value="NTP_transferase"/>
    <property type="match status" value="1"/>
</dbReference>
<protein>
    <submittedName>
        <fullName evidence="5">Sugar phosphate nucleotidyltransferase</fullName>
    </submittedName>
</protein>
<dbReference type="OrthoDB" id="15372at2157"/>
<dbReference type="Gene3D" id="3.90.550.10">
    <property type="entry name" value="Spore Coat Polysaccharide Biosynthesis Protein SpsA, Chain A"/>
    <property type="match status" value="1"/>
</dbReference>
<evidence type="ECO:0000259" key="4">
    <source>
        <dbReference type="Pfam" id="PF25084"/>
    </source>
</evidence>
<comment type="subcellular location">
    <subcellularLocation>
        <location evidence="1">Cytoplasm</location>
        <location evidence="1">Cytosol</location>
    </subcellularLocation>
</comment>
<dbReference type="Proteomes" id="UP000321408">
    <property type="component" value="Chromosome"/>
</dbReference>
<dbReference type="EMBL" id="CP042905">
    <property type="protein sequence ID" value="QEE15678.1"/>
    <property type="molecule type" value="Genomic_DNA"/>
</dbReference>
<dbReference type="CDD" id="cd04181">
    <property type="entry name" value="NTP_transferase"/>
    <property type="match status" value="1"/>
</dbReference>
<dbReference type="SUPFAM" id="SSF53448">
    <property type="entry name" value="Nucleotide-diphospho-sugar transferases"/>
    <property type="match status" value="1"/>
</dbReference>
<dbReference type="Gene3D" id="2.160.10.10">
    <property type="entry name" value="Hexapeptide repeat proteins"/>
    <property type="match status" value="1"/>
</dbReference>
<dbReference type="PANTHER" id="PTHR22572">
    <property type="entry name" value="SUGAR-1-PHOSPHATE GUANYL TRANSFERASE"/>
    <property type="match status" value="1"/>
</dbReference>
<keyword evidence="6" id="KW-1185">Reference proteome</keyword>
<name>A0A5B9D8T4_9ARCH</name>
<proteinExistence type="predicted"/>
<evidence type="ECO:0000256" key="1">
    <source>
        <dbReference type="ARBA" id="ARBA00004514"/>
    </source>
</evidence>
<dbReference type="KEGG" id="psyt:DSAG12_01505"/>
<reference evidence="5 6" key="2">
    <citation type="journal article" date="2024" name="Int. J. Syst. Evol. Microbiol.">
        <title>Promethearchaeum syntrophicum gen. nov., sp. nov., an anaerobic, obligately syntrophic archaeon, the first isolate of the lineage 'Asgard' archaea, and proposal of the new archaeal phylum Promethearchaeota phyl. nov. and kingdom Promethearchaeati regn. nov.</title>
        <authorList>
            <person name="Imachi H."/>
            <person name="Nobu M.K."/>
            <person name="Kato S."/>
            <person name="Takaki Y."/>
            <person name="Miyazaki M."/>
            <person name="Miyata M."/>
            <person name="Ogawara M."/>
            <person name="Saito Y."/>
            <person name="Sakai S."/>
            <person name="Tahara Y.O."/>
            <person name="Takano Y."/>
            <person name="Tasumi E."/>
            <person name="Uematsu K."/>
            <person name="Yoshimura T."/>
            <person name="Itoh T."/>
            <person name="Ohkuma M."/>
            <person name="Takai K."/>
        </authorList>
    </citation>
    <scope>NUCLEOTIDE SEQUENCE [LARGE SCALE GENOMIC DNA]</scope>
    <source>
        <strain evidence="5 6">MK-D1</strain>
    </source>
</reference>
<dbReference type="RefSeq" id="WP_147662579.1">
    <property type="nucleotide sequence ID" value="NZ_CP042905.2"/>
</dbReference>
<accession>A0A5B9D8T4</accession>
<feature type="domain" description="EIF2B subunit epsilon/gamma LbH" evidence="4">
    <location>
        <begin position="284"/>
        <end position="370"/>
    </location>
</feature>
<organism evidence="5 6">
    <name type="scientific">Promethearchaeum syntrophicum</name>
    <dbReference type="NCBI Taxonomy" id="2594042"/>
    <lineage>
        <taxon>Archaea</taxon>
        <taxon>Promethearchaeati</taxon>
        <taxon>Promethearchaeota</taxon>
        <taxon>Promethearchaeia</taxon>
        <taxon>Promethearchaeales</taxon>
        <taxon>Promethearchaeaceae</taxon>
        <taxon>Promethearchaeum</taxon>
    </lineage>
</organism>
<feature type="domain" description="Nucleotidyl transferase" evidence="3">
    <location>
        <begin position="7"/>
        <end position="249"/>
    </location>
</feature>
<dbReference type="Pfam" id="PF25084">
    <property type="entry name" value="LbH_EIF2B"/>
    <property type="match status" value="1"/>
</dbReference>
<sequence length="383" mass="43292">MVEKWSAVILAGGLGSRLNPLTAKICKPMVPVCNRPMVDYAIDHLRYAGIKKIIIVVKHLGNELRDLINSTWTKEICENLGIEILIPKVNSMGTADAVRKVADEITSENFVVSMADIVTNLPMTNFMTYHLKKKAQATVSMKRIEEMATKYGNTLLDNDGKIIRFLEKPSSQEIYLSALTRRNAQTLPIINTGIYCFNREILDLIKETTFMDFGKEIFPYLLEHQYRLYGFVDDYYWLDVGNPTTYLWSNWDILRLYGWPITPPGSQEEKFKWFLEKPPSHLKYNENICIGKNCTFGQNNYISSLSSIGSNCTFGVNVKVDKSVIWDNVKIGNNVIIEQSVVANGSVIGDDCVIKSNTIIGPHSKIRSKSELNAKTLQADSNI</sequence>
<evidence type="ECO:0000259" key="3">
    <source>
        <dbReference type="Pfam" id="PF00483"/>
    </source>
</evidence>
<dbReference type="InterPro" id="IPR050486">
    <property type="entry name" value="Mannose-1P_guanyltransferase"/>
</dbReference>
<dbReference type="InterPro" id="IPR056764">
    <property type="entry name" value="LbH_EIF2B3/5"/>
</dbReference>
<evidence type="ECO:0000313" key="6">
    <source>
        <dbReference type="Proteomes" id="UP000321408"/>
    </source>
</evidence>
<gene>
    <name evidence="5" type="ORF">DSAG12_01505</name>
</gene>